<protein>
    <submittedName>
        <fullName evidence="1 3">Mob1/phocein family protein</fullName>
    </submittedName>
</protein>
<dbReference type="CTD" id="9947352"/>
<dbReference type="EMBL" id="JH712124">
    <property type="protein sequence ID" value="EFO18584.2"/>
    <property type="molecule type" value="Genomic_DNA"/>
</dbReference>
<dbReference type="GeneID" id="9947352"/>
<dbReference type="WBParaSite" id="EN70_11600">
    <property type="protein sequence ID" value="EN70_11600"/>
    <property type="gene ID" value="EN70_11600"/>
</dbReference>
<accession>A0A1S0TQS1</accession>
<proteinExistence type="predicted"/>
<name>A0A1I7VAA5_LOALO</name>
<sequence length="228" mass="25949">METAEDVVDELLDLAEASSMNPVEEFLNDLVQAPPKDMVEESLEDLLEIPSKNKIEEILDDLIEATCKDEVEELLNDIAKTSSEKGFEEKDLTDASTEDTVNQLLAALEEASSRDRADQQLLKDLVRVMINGPIEEILNEMSKKPSFKDSSEISFKNPLEGSPENLVKEKPSEALITELFKDSIKQSEELIPNDPDLIAKPHFLPKNFYEEDATVFHAVRYKQFRYWE</sequence>
<dbReference type="OrthoDB" id="10483091at2759"/>
<gene>
    <name evidence="1 3" type="ORF">LOAG_09911</name>
</gene>
<dbReference type="Proteomes" id="UP000095285">
    <property type="component" value="Unassembled WGS sequence"/>
</dbReference>
<evidence type="ECO:0000313" key="2">
    <source>
        <dbReference type="Proteomes" id="UP000095285"/>
    </source>
</evidence>
<reference evidence="3" key="2">
    <citation type="submission" date="2016-11" db="UniProtKB">
        <authorList>
            <consortium name="WormBaseParasite"/>
        </authorList>
    </citation>
    <scope>IDENTIFICATION</scope>
</reference>
<dbReference type="InParanoid" id="A0A1I7VAA5"/>
<organism evidence="2 3">
    <name type="scientific">Loa loa</name>
    <name type="common">Eye worm</name>
    <name type="synonym">Filaria loa</name>
    <dbReference type="NCBI Taxonomy" id="7209"/>
    <lineage>
        <taxon>Eukaryota</taxon>
        <taxon>Metazoa</taxon>
        <taxon>Ecdysozoa</taxon>
        <taxon>Nematoda</taxon>
        <taxon>Chromadorea</taxon>
        <taxon>Rhabditida</taxon>
        <taxon>Spirurina</taxon>
        <taxon>Spiruromorpha</taxon>
        <taxon>Filarioidea</taxon>
        <taxon>Onchocercidae</taxon>
        <taxon>Loa</taxon>
    </lineage>
</organism>
<reference evidence="1 2" key="1">
    <citation type="submission" date="2012-04" db="EMBL/GenBank/DDBJ databases">
        <title>The Genome Sequence of Loa loa.</title>
        <authorList>
            <consortium name="The Broad Institute Genome Sequencing Platform"/>
            <consortium name="Broad Institute Genome Sequencing Center for Infectious Disease"/>
            <person name="Nutman T.B."/>
            <person name="Fink D.L."/>
            <person name="Russ C."/>
            <person name="Young S."/>
            <person name="Zeng Q."/>
            <person name="Gargeya S."/>
            <person name="Alvarado L."/>
            <person name="Berlin A."/>
            <person name="Chapman S.B."/>
            <person name="Chen Z."/>
            <person name="Freedman E."/>
            <person name="Gellesch M."/>
            <person name="Goldberg J."/>
            <person name="Griggs A."/>
            <person name="Gujja S."/>
            <person name="Heilman E.R."/>
            <person name="Heiman D."/>
            <person name="Howarth C."/>
            <person name="Mehta T."/>
            <person name="Neiman D."/>
            <person name="Pearson M."/>
            <person name="Roberts A."/>
            <person name="Saif S."/>
            <person name="Shea T."/>
            <person name="Shenoy N."/>
            <person name="Sisk P."/>
            <person name="Stolte C."/>
            <person name="Sykes S."/>
            <person name="White J."/>
            <person name="Yandava C."/>
            <person name="Haas B."/>
            <person name="Henn M.R."/>
            <person name="Nusbaum C."/>
            <person name="Birren B."/>
        </authorList>
    </citation>
    <scope>NUCLEOTIDE SEQUENCE [LARGE SCALE GENOMIC DNA]</scope>
</reference>
<dbReference type="OMA" id="MINGPIE"/>
<accession>A0A1I7VAA5</accession>
<dbReference type="AlphaFoldDB" id="A0A1I7VAA5"/>
<evidence type="ECO:0000313" key="1">
    <source>
        <dbReference type="EMBL" id="EFO18584.2"/>
    </source>
</evidence>
<dbReference type="KEGG" id="loa:LOAG_09911"/>
<keyword evidence="2" id="KW-1185">Reference proteome</keyword>
<evidence type="ECO:0000313" key="3">
    <source>
        <dbReference type="WBParaSite" id="EN70_11600"/>
    </source>
</evidence>
<dbReference type="RefSeq" id="XP_003145486.2">
    <property type="nucleotide sequence ID" value="XM_003145438.2"/>
</dbReference>